<dbReference type="PANTHER" id="PTHR31286:SF99">
    <property type="entry name" value="DUF4283 DOMAIN-CONTAINING PROTEIN"/>
    <property type="match status" value="1"/>
</dbReference>
<comment type="caution">
    <text evidence="2">The sequence shown here is derived from an EMBL/GenBank/DDBJ whole genome shotgun (WGS) entry which is preliminary data.</text>
</comment>
<evidence type="ECO:0000313" key="2">
    <source>
        <dbReference type="EMBL" id="MBA0828007.1"/>
    </source>
</evidence>
<protein>
    <recommendedName>
        <fullName evidence="4">CCHC-type domain-containing protein</fullName>
    </recommendedName>
</protein>
<dbReference type="Proteomes" id="UP000593575">
    <property type="component" value="Unassembled WGS sequence"/>
</dbReference>
<keyword evidence="3" id="KW-1185">Reference proteome</keyword>
<dbReference type="AlphaFoldDB" id="A0A7J9J123"/>
<proteinExistence type="predicted"/>
<evidence type="ECO:0000313" key="3">
    <source>
        <dbReference type="Proteomes" id="UP000593575"/>
    </source>
</evidence>
<name>A0A7J9J123_9ROSI</name>
<reference evidence="2 3" key="1">
    <citation type="journal article" date="2019" name="Genome Biol. Evol.">
        <title>Insights into the evolution of the New World diploid cottons (Gossypium, subgenus Houzingenia) based on genome sequencing.</title>
        <authorList>
            <person name="Grover C.E."/>
            <person name="Arick M.A. 2nd"/>
            <person name="Thrash A."/>
            <person name="Conover J.L."/>
            <person name="Sanders W.S."/>
            <person name="Peterson D.G."/>
            <person name="Frelichowski J.E."/>
            <person name="Scheffler J.A."/>
            <person name="Scheffler B.E."/>
            <person name="Wendel J.F."/>
        </authorList>
    </citation>
    <scope>NUCLEOTIDE SEQUENCE [LARGE SCALE GENOMIC DNA]</scope>
    <source>
        <strain evidence="2">6</strain>
        <tissue evidence="2">Leaf</tissue>
    </source>
</reference>
<dbReference type="PANTHER" id="PTHR31286">
    <property type="entry name" value="GLYCINE-RICH CELL WALL STRUCTURAL PROTEIN 1.8-LIKE"/>
    <property type="match status" value="1"/>
</dbReference>
<evidence type="ECO:0000256" key="1">
    <source>
        <dbReference type="SAM" id="MobiDB-lite"/>
    </source>
</evidence>
<sequence length="113" mass="12956">MSGLSKGLYTKSLLKFIKNVIDPIVKIDHNTYNNSRGQFARLAVYIDLGKSLVSKVKIDGKIHMEYESMPLVCFDCGRFRHTRDTCPYRSRQRETANGNLGRETLAQEKVDEE</sequence>
<dbReference type="EMBL" id="JABFAE010000005">
    <property type="protein sequence ID" value="MBA0828007.1"/>
    <property type="molecule type" value="Genomic_DNA"/>
</dbReference>
<dbReference type="InterPro" id="IPR040256">
    <property type="entry name" value="At4g02000-like"/>
</dbReference>
<accession>A0A7J9J123</accession>
<feature type="region of interest" description="Disordered" evidence="1">
    <location>
        <begin position="90"/>
        <end position="113"/>
    </location>
</feature>
<organism evidence="2 3">
    <name type="scientific">Gossypium armourianum</name>
    <dbReference type="NCBI Taxonomy" id="34283"/>
    <lineage>
        <taxon>Eukaryota</taxon>
        <taxon>Viridiplantae</taxon>
        <taxon>Streptophyta</taxon>
        <taxon>Embryophyta</taxon>
        <taxon>Tracheophyta</taxon>
        <taxon>Spermatophyta</taxon>
        <taxon>Magnoliopsida</taxon>
        <taxon>eudicotyledons</taxon>
        <taxon>Gunneridae</taxon>
        <taxon>Pentapetalae</taxon>
        <taxon>rosids</taxon>
        <taxon>malvids</taxon>
        <taxon>Malvales</taxon>
        <taxon>Malvaceae</taxon>
        <taxon>Malvoideae</taxon>
        <taxon>Gossypium</taxon>
    </lineage>
</organism>
<gene>
    <name evidence="2" type="ORF">Goarm_012734</name>
</gene>
<evidence type="ECO:0008006" key="4">
    <source>
        <dbReference type="Google" id="ProtNLM"/>
    </source>
</evidence>